<dbReference type="AlphaFoldDB" id="A0A0F9AVR0"/>
<accession>A0A0F9AVR0</accession>
<dbReference type="EMBL" id="LAZR01044011">
    <property type="protein sequence ID" value="KKL05687.1"/>
    <property type="molecule type" value="Genomic_DNA"/>
</dbReference>
<proteinExistence type="predicted"/>
<organism evidence="1">
    <name type="scientific">marine sediment metagenome</name>
    <dbReference type="NCBI Taxonomy" id="412755"/>
    <lineage>
        <taxon>unclassified sequences</taxon>
        <taxon>metagenomes</taxon>
        <taxon>ecological metagenomes</taxon>
    </lineage>
</organism>
<reference evidence="1" key="1">
    <citation type="journal article" date="2015" name="Nature">
        <title>Complex archaea that bridge the gap between prokaryotes and eukaryotes.</title>
        <authorList>
            <person name="Spang A."/>
            <person name="Saw J.H."/>
            <person name="Jorgensen S.L."/>
            <person name="Zaremba-Niedzwiedzka K."/>
            <person name="Martijn J."/>
            <person name="Lind A.E."/>
            <person name="van Eijk R."/>
            <person name="Schleper C."/>
            <person name="Guy L."/>
            <person name="Ettema T.J."/>
        </authorList>
    </citation>
    <scope>NUCLEOTIDE SEQUENCE</scope>
</reference>
<name>A0A0F9AVR0_9ZZZZ</name>
<protein>
    <submittedName>
        <fullName evidence="1">Uncharacterized protein</fullName>
    </submittedName>
</protein>
<sequence length="103" mass="12031">MNQAPLDFDDKYPAGFFRWLQANARIYTEFERRALCMARGGRKHYSARTIVEAIRWNTDLQDSDTLFKINGNYVPGMARLFMETHDEQYPGFFQLRDSLGQAA</sequence>
<gene>
    <name evidence="1" type="ORF">LCGC14_2603530</name>
</gene>
<comment type="caution">
    <text evidence="1">The sequence shown here is derived from an EMBL/GenBank/DDBJ whole genome shotgun (WGS) entry which is preliminary data.</text>
</comment>
<evidence type="ECO:0000313" key="1">
    <source>
        <dbReference type="EMBL" id="KKL05687.1"/>
    </source>
</evidence>